<evidence type="ECO:0000313" key="6">
    <source>
        <dbReference type="EMBL" id="RQP23770.1"/>
    </source>
</evidence>
<dbReference type="AlphaFoldDB" id="A0A3N7HNS4"/>
<proteinExistence type="predicted"/>
<evidence type="ECO:0000256" key="5">
    <source>
        <dbReference type="SAM" id="SignalP"/>
    </source>
</evidence>
<feature type="signal peptide" evidence="5">
    <location>
        <begin position="1"/>
        <end position="22"/>
    </location>
</feature>
<keyword evidence="4" id="KW-0574">Periplasm</keyword>
<sequence>MRICRLRLLIFIAAWLACPAQAADVLRVLAWPGYADPDIVKVFEQRHKVSVQVTVVSSDENLWDRVSANKGADFDVFAVNTAELKRYQDASLVVPLTLANIPNIATQQPRFRDRQAIPNIARGSDVYAVPYTYSEMGIIYDRQQVKSPPDSISALWDPQYKGRVLAFDTGGHNFSIAALSLGRANPFQLDEAGYKDATAHLVALRRNVLTFYSLPEESVQLFRDHKVALLFANYGTQQVQQLKKAGADIGYVIPKEGALAWLDCWTVTRGAKNRALAEAWIDYMLEKPVGQALVERQGLANTVDTSPSADRSNKIIWLEPVEDPNRRSSIWARIISGDRLVALDKP</sequence>
<keyword evidence="2" id="KW-0813">Transport</keyword>
<dbReference type="Proteomes" id="UP000267464">
    <property type="component" value="Unassembled WGS sequence"/>
</dbReference>
<dbReference type="RefSeq" id="WP_124541497.1">
    <property type="nucleotide sequence ID" value="NZ_QUSW01000004.1"/>
</dbReference>
<dbReference type="GO" id="GO:0019808">
    <property type="term" value="F:polyamine binding"/>
    <property type="evidence" value="ECO:0007669"/>
    <property type="project" value="InterPro"/>
</dbReference>
<evidence type="ECO:0000256" key="2">
    <source>
        <dbReference type="ARBA" id="ARBA00022448"/>
    </source>
</evidence>
<accession>A0A3N7HNS4</accession>
<dbReference type="Gene3D" id="3.40.190.10">
    <property type="entry name" value="Periplasmic binding protein-like II"/>
    <property type="match status" value="2"/>
</dbReference>
<dbReference type="SUPFAM" id="SSF53850">
    <property type="entry name" value="Periplasmic binding protein-like II"/>
    <property type="match status" value="1"/>
</dbReference>
<keyword evidence="3 5" id="KW-0732">Signal</keyword>
<reference evidence="6 7" key="1">
    <citation type="submission" date="2018-08" db="EMBL/GenBank/DDBJ databases">
        <authorList>
            <person name="Khan S.A."/>
            <person name="Jeon C.O."/>
            <person name="Chun B.H."/>
            <person name="Jeong S.E."/>
        </authorList>
    </citation>
    <scope>NUCLEOTIDE SEQUENCE [LARGE SCALE GENOMIC DNA]</scope>
    <source>
        <strain evidence="6 7">S-16</strain>
    </source>
</reference>
<reference evidence="6 7" key="2">
    <citation type="submission" date="2018-12" db="EMBL/GenBank/DDBJ databases">
        <title>Rhizobacter gummiphilus sp. nov., a rubber-degrading bacterium isolated from the soil of a botanical garden in Japan.</title>
        <authorList>
            <person name="Shunsuke S.S."/>
        </authorList>
    </citation>
    <scope>NUCLEOTIDE SEQUENCE [LARGE SCALE GENOMIC DNA]</scope>
    <source>
        <strain evidence="6 7">S-16</strain>
    </source>
</reference>
<dbReference type="InterPro" id="IPR006059">
    <property type="entry name" value="SBP"/>
</dbReference>
<dbReference type="EMBL" id="QUSW01000004">
    <property type="protein sequence ID" value="RQP23770.1"/>
    <property type="molecule type" value="Genomic_DNA"/>
</dbReference>
<dbReference type="OrthoDB" id="8581273at2"/>
<dbReference type="PANTHER" id="PTHR30222:SF17">
    <property type="entry name" value="SPERMIDINE_PUTRESCINE-BINDING PERIPLASMIC PROTEIN"/>
    <property type="match status" value="1"/>
</dbReference>
<keyword evidence="7" id="KW-1185">Reference proteome</keyword>
<protein>
    <submittedName>
        <fullName evidence="6">Extracellular solute-binding protein</fullName>
    </submittedName>
</protein>
<dbReference type="PRINTS" id="PR00909">
    <property type="entry name" value="SPERMDNBNDNG"/>
</dbReference>
<dbReference type="GO" id="GO:0015846">
    <property type="term" value="P:polyamine transport"/>
    <property type="evidence" value="ECO:0007669"/>
    <property type="project" value="InterPro"/>
</dbReference>
<comment type="subcellular location">
    <subcellularLocation>
        <location evidence="1">Periplasm</location>
    </subcellularLocation>
</comment>
<evidence type="ECO:0000256" key="1">
    <source>
        <dbReference type="ARBA" id="ARBA00004418"/>
    </source>
</evidence>
<name>A0A3N7HNS4_9BURK</name>
<evidence type="ECO:0000256" key="4">
    <source>
        <dbReference type="ARBA" id="ARBA00022764"/>
    </source>
</evidence>
<organism evidence="6 7">
    <name type="scientific">Piscinibacter terrae</name>
    <dbReference type="NCBI Taxonomy" id="2496871"/>
    <lineage>
        <taxon>Bacteria</taxon>
        <taxon>Pseudomonadati</taxon>
        <taxon>Pseudomonadota</taxon>
        <taxon>Betaproteobacteria</taxon>
        <taxon>Burkholderiales</taxon>
        <taxon>Sphaerotilaceae</taxon>
        <taxon>Piscinibacter</taxon>
    </lineage>
</organism>
<feature type="chain" id="PRO_5018017437" evidence="5">
    <location>
        <begin position="23"/>
        <end position="346"/>
    </location>
</feature>
<evidence type="ECO:0000256" key="3">
    <source>
        <dbReference type="ARBA" id="ARBA00022729"/>
    </source>
</evidence>
<dbReference type="PROSITE" id="PS51257">
    <property type="entry name" value="PROKAR_LIPOPROTEIN"/>
    <property type="match status" value="1"/>
</dbReference>
<dbReference type="GO" id="GO:0042597">
    <property type="term" value="C:periplasmic space"/>
    <property type="evidence" value="ECO:0007669"/>
    <property type="project" value="UniProtKB-SubCell"/>
</dbReference>
<gene>
    <name evidence="6" type="ORF">DZC73_16745</name>
</gene>
<dbReference type="PANTHER" id="PTHR30222">
    <property type="entry name" value="SPERMIDINE/PUTRESCINE-BINDING PERIPLASMIC PROTEIN"/>
    <property type="match status" value="1"/>
</dbReference>
<evidence type="ECO:0000313" key="7">
    <source>
        <dbReference type="Proteomes" id="UP000267464"/>
    </source>
</evidence>
<dbReference type="Pfam" id="PF13416">
    <property type="entry name" value="SBP_bac_8"/>
    <property type="match status" value="1"/>
</dbReference>
<dbReference type="InterPro" id="IPR001188">
    <property type="entry name" value="Sperm_putr-bd"/>
</dbReference>
<comment type="caution">
    <text evidence="6">The sequence shown here is derived from an EMBL/GenBank/DDBJ whole genome shotgun (WGS) entry which is preliminary data.</text>
</comment>